<dbReference type="AlphaFoldDB" id="A0A8J7U5Y0"/>
<evidence type="ECO:0000256" key="7">
    <source>
        <dbReference type="HAMAP-Rule" id="MF_00072"/>
    </source>
</evidence>
<dbReference type="EMBL" id="JAFREP010000014">
    <property type="protein sequence ID" value="MBO1319776.1"/>
    <property type="molecule type" value="Genomic_DNA"/>
</dbReference>
<evidence type="ECO:0000256" key="3">
    <source>
        <dbReference type="ARBA" id="ARBA00022490"/>
    </source>
</evidence>
<dbReference type="Pfam" id="PF22042">
    <property type="entry name" value="EF-G_D2"/>
    <property type="match status" value="1"/>
</dbReference>
<organism evidence="10 11">
    <name type="scientific">Acanthopleuribacter pedis</name>
    <dbReference type="NCBI Taxonomy" id="442870"/>
    <lineage>
        <taxon>Bacteria</taxon>
        <taxon>Pseudomonadati</taxon>
        <taxon>Acidobacteriota</taxon>
        <taxon>Holophagae</taxon>
        <taxon>Acanthopleuribacterales</taxon>
        <taxon>Acanthopleuribacteraceae</taxon>
        <taxon>Acanthopleuribacter</taxon>
    </lineage>
</organism>
<keyword evidence="4 7" id="KW-0547">Nucleotide-binding</keyword>
<dbReference type="InterPro" id="IPR032090">
    <property type="entry name" value="RF3_C"/>
</dbReference>
<dbReference type="InterPro" id="IPR005225">
    <property type="entry name" value="Small_GTP-bd"/>
</dbReference>
<evidence type="ECO:0000256" key="6">
    <source>
        <dbReference type="ARBA" id="ARBA00023134"/>
    </source>
</evidence>
<dbReference type="SUPFAM" id="SSF52540">
    <property type="entry name" value="P-loop containing nucleoside triphosphate hydrolases"/>
    <property type="match status" value="1"/>
</dbReference>
<dbReference type="InterPro" id="IPR031157">
    <property type="entry name" value="G_TR_CS"/>
</dbReference>
<dbReference type="NCBIfam" id="NF001964">
    <property type="entry name" value="PRK00741.1"/>
    <property type="match status" value="1"/>
</dbReference>
<dbReference type="GO" id="GO:0016150">
    <property type="term" value="F:translation release factor activity, codon nonspecific"/>
    <property type="evidence" value="ECO:0007669"/>
    <property type="project" value="TreeGrafter"/>
</dbReference>
<dbReference type="FunFam" id="3.40.50.300:FF:000542">
    <property type="entry name" value="Peptide chain release factor 3"/>
    <property type="match status" value="1"/>
</dbReference>
<dbReference type="HAMAP" id="MF_00072">
    <property type="entry name" value="Rel_fac_3"/>
    <property type="match status" value="1"/>
</dbReference>
<proteinExistence type="inferred from homology"/>
<dbReference type="PRINTS" id="PR00315">
    <property type="entry name" value="ELONGATNFCT"/>
</dbReference>
<feature type="binding site" evidence="7">
    <location>
        <begin position="145"/>
        <end position="148"/>
    </location>
    <ligand>
        <name>GTP</name>
        <dbReference type="ChEBI" id="CHEBI:37565"/>
    </ligand>
</feature>
<evidence type="ECO:0000256" key="2">
    <source>
        <dbReference type="ARBA" id="ARBA00009978"/>
    </source>
</evidence>
<dbReference type="GO" id="GO:0005525">
    <property type="term" value="F:GTP binding"/>
    <property type="evidence" value="ECO:0007669"/>
    <property type="project" value="UniProtKB-UniRule"/>
</dbReference>
<keyword evidence="11" id="KW-1185">Reference proteome</keyword>
<evidence type="ECO:0000256" key="5">
    <source>
        <dbReference type="ARBA" id="ARBA00022917"/>
    </source>
</evidence>
<dbReference type="PROSITE" id="PS00301">
    <property type="entry name" value="G_TR_1"/>
    <property type="match status" value="1"/>
</dbReference>
<comment type="caution">
    <text evidence="10">The sequence shown here is derived from an EMBL/GenBank/DDBJ whole genome shotgun (WGS) entry which is preliminary data.</text>
</comment>
<dbReference type="Gene3D" id="2.40.30.10">
    <property type="entry name" value="Translation factors"/>
    <property type="match status" value="1"/>
</dbReference>
<comment type="function">
    <text evidence="7">Increases the formation of ribosomal termination complexes and stimulates activities of RF-1 and RF-2. It binds guanine nucleotides and has strong preference for UGA stop codons. It may interact directly with the ribosome. The stimulation of RF-1 and RF-2 is significantly reduced by GTP and GDP, but not by GMP.</text>
</comment>
<dbReference type="GO" id="GO:0005829">
    <property type="term" value="C:cytosol"/>
    <property type="evidence" value="ECO:0007669"/>
    <property type="project" value="TreeGrafter"/>
</dbReference>
<evidence type="ECO:0000256" key="4">
    <source>
        <dbReference type="ARBA" id="ARBA00022741"/>
    </source>
</evidence>
<dbReference type="InterPro" id="IPR027417">
    <property type="entry name" value="P-loop_NTPase"/>
</dbReference>
<dbReference type="Pfam" id="PF00009">
    <property type="entry name" value="GTP_EFTU"/>
    <property type="match status" value="1"/>
</dbReference>
<evidence type="ECO:0000259" key="9">
    <source>
        <dbReference type="PROSITE" id="PS51722"/>
    </source>
</evidence>
<gene>
    <name evidence="7" type="primary">prfC</name>
    <name evidence="10" type="ORF">J3U88_14970</name>
</gene>
<dbReference type="SUPFAM" id="SSF50447">
    <property type="entry name" value="Translation proteins"/>
    <property type="match status" value="1"/>
</dbReference>
<accession>A0A8J7U5Y0</accession>
<dbReference type="RefSeq" id="WP_207859682.1">
    <property type="nucleotide sequence ID" value="NZ_JAFREP010000014.1"/>
</dbReference>
<evidence type="ECO:0000256" key="8">
    <source>
        <dbReference type="NCBIfam" id="TIGR00503"/>
    </source>
</evidence>
<evidence type="ECO:0000313" key="10">
    <source>
        <dbReference type="EMBL" id="MBO1319776.1"/>
    </source>
</evidence>
<keyword evidence="6 7" id="KW-0342">GTP-binding</keyword>
<dbReference type="InterPro" id="IPR035647">
    <property type="entry name" value="EFG_III/V"/>
</dbReference>
<dbReference type="InterPro" id="IPR000795">
    <property type="entry name" value="T_Tr_GTP-bd_dom"/>
</dbReference>
<dbReference type="PROSITE" id="PS51722">
    <property type="entry name" value="G_TR_2"/>
    <property type="match status" value="1"/>
</dbReference>
<dbReference type="PANTHER" id="PTHR43556">
    <property type="entry name" value="PEPTIDE CHAIN RELEASE FACTOR RF3"/>
    <property type="match status" value="1"/>
</dbReference>
<dbReference type="SUPFAM" id="SSF54980">
    <property type="entry name" value="EF-G C-terminal domain-like"/>
    <property type="match status" value="1"/>
</dbReference>
<dbReference type="Proteomes" id="UP000664417">
    <property type="component" value="Unassembled WGS sequence"/>
</dbReference>
<keyword evidence="5 7" id="KW-0648">Protein biosynthesis</keyword>
<dbReference type="NCBIfam" id="TIGR00503">
    <property type="entry name" value="prfC"/>
    <property type="match status" value="1"/>
</dbReference>
<dbReference type="GO" id="GO:0006449">
    <property type="term" value="P:regulation of translational termination"/>
    <property type="evidence" value="ECO:0007669"/>
    <property type="project" value="UniProtKB-UniRule"/>
</dbReference>
<sequence length="531" mass="60634">MSENLSPEIQQEIVRRRTFAIISHPDAGKTTLTEKLLLYGGAIQRAGMVTQKANRHQTVSDWMDMEQRRGISISSTALQFDYNDVCYNLLDTPGHQDFSEDTYRTLLAVDSAIMLLDAAKGVEPQTIKLFKVCRERGIPIFTIINKMDRPSLNPFELLEEVEKVLGILAIPMTWPIGEPGDFKGVYERDTRQVHMYQRTSGGQWKAPVATSGLEDPNMASIVDEHDRNLLDEELEMVDELIHPFEKDLFLEGEMTPVFFACAINNFGLDNFLDRFTELAPHPADLRTVKGEKPAASADFSGFIYKIQANMNKAHRDRVAFMRVATGKFEKNMTVKHLRSGKKVKLSFPYRLFGQKREIIEEAYPGDIVGLVNPGLFRAGDLLTVGKDFQIPSFPRFPPEIFCRIRLKDMTHNKSFRKGLDQLGEEGVVQVLQDPRSHSRLPVLAAVGELQLEVFKERMLEEYRCEVTFDRLDYGASRWIKGTIEPDGGYTFTLLYDEAERPVALFRNEWHMNQVVGNHEDLEFLPHPPDFI</sequence>
<dbReference type="InterPro" id="IPR009000">
    <property type="entry name" value="Transl_B-barrel_sf"/>
</dbReference>
<evidence type="ECO:0000256" key="1">
    <source>
        <dbReference type="ARBA" id="ARBA00004496"/>
    </source>
</evidence>
<feature type="binding site" evidence="7">
    <location>
        <begin position="91"/>
        <end position="95"/>
    </location>
    <ligand>
        <name>GTP</name>
        <dbReference type="ChEBI" id="CHEBI:37565"/>
    </ligand>
</feature>
<dbReference type="GO" id="GO:0003924">
    <property type="term" value="F:GTPase activity"/>
    <property type="evidence" value="ECO:0007669"/>
    <property type="project" value="InterPro"/>
</dbReference>
<comment type="similarity">
    <text evidence="2 7">Belongs to the TRAFAC class translation factor GTPase superfamily. Classic translation factor GTPase family. PrfC subfamily.</text>
</comment>
<dbReference type="CDD" id="cd04169">
    <property type="entry name" value="RF3"/>
    <property type="match status" value="1"/>
</dbReference>
<feature type="binding site" evidence="7">
    <location>
        <begin position="23"/>
        <end position="30"/>
    </location>
    <ligand>
        <name>GTP</name>
        <dbReference type="ChEBI" id="CHEBI:37565"/>
    </ligand>
</feature>
<comment type="subcellular location">
    <subcellularLocation>
        <location evidence="1 7">Cytoplasm</location>
    </subcellularLocation>
</comment>
<reference evidence="10" key="1">
    <citation type="submission" date="2021-03" db="EMBL/GenBank/DDBJ databases">
        <authorList>
            <person name="Wang G."/>
        </authorList>
    </citation>
    <scope>NUCLEOTIDE SEQUENCE</scope>
    <source>
        <strain evidence="10">KCTC 12899</strain>
    </source>
</reference>
<dbReference type="InterPro" id="IPR038467">
    <property type="entry name" value="RF3_dom_3_sf"/>
</dbReference>
<dbReference type="Gene3D" id="3.30.70.3280">
    <property type="entry name" value="Peptide chain release factor 3, domain III"/>
    <property type="match status" value="1"/>
</dbReference>
<name>A0A8J7U5Y0_9BACT</name>
<evidence type="ECO:0000313" key="11">
    <source>
        <dbReference type="Proteomes" id="UP000664417"/>
    </source>
</evidence>
<dbReference type="PANTHER" id="PTHR43556:SF2">
    <property type="entry name" value="PEPTIDE CHAIN RELEASE FACTOR RF3"/>
    <property type="match status" value="1"/>
</dbReference>
<dbReference type="Pfam" id="PF16658">
    <property type="entry name" value="RF3_C"/>
    <property type="match status" value="1"/>
</dbReference>
<dbReference type="InterPro" id="IPR053905">
    <property type="entry name" value="EF-G-like_DII"/>
</dbReference>
<dbReference type="InterPro" id="IPR041732">
    <property type="entry name" value="RF3_GTP-bd"/>
</dbReference>
<protein>
    <recommendedName>
        <fullName evidence="7 8">Peptide chain release factor 3</fullName>
        <shortName evidence="7">RF-3</shortName>
    </recommendedName>
</protein>
<dbReference type="GO" id="GO:0016149">
    <property type="term" value="F:translation release factor activity, codon specific"/>
    <property type="evidence" value="ECO:0007669"/>
    <property type="project" value="UniProtKB-UniRule"/>
</dbReference>
<dbReference type="Gene3D" id="3.40.50.300">
    <property type="entry name" value="P-loop containing nucleotide triphosphate hydrolases"/>
    <property type="match status" value="1"/>
</dbReference>
<keyword evidence="3 7" id="KW-0963">Cytoplasm</keyword>
<dbReference type="NCBIfam" id="TIGR00231">
    <property type="entry name" value="small_GTP"/>
    <property type="match status" value="1"/>
</dbReference>
<dbReference type="InterPro" id="IPR004548">
    <property type="entry name" value="PrfC"/>
</dbReference>
<feature type="domain" description="Tr-type G" evidence="9">
    <location>
        <begin position="14"/>
        <end position="284"/>
    </location>
</feature>